<feature type="compositionally biased region" description="Polar residues" evidence="8">
    <location>
        <begin position="159"/>
        <end position="183"/>
    </location>
</feature>
<dbReference type="WBParaSite" id="ECPE_0000773601-mRNA-1">
    <property type="protein sequence ID" value="ECPE_0000773601-mRNA-1"/>
    <property type="gene ID" value="ECPE_0000773601"/>
</dbReference>
<dbReference type="GO" id="GO:0009913">
    <property type="term" value="P:epidermal cell differentiation"/>
    <property type="evidence" value="ECO:0007669"/>
    <property type="project" value="TreeGrafter"/>
</dbReference>
<dbReference type="GO" id="GO:0008270">
    <property type="term" value="F:zinc ion binding"/>
    <property type="evidence" value="ECO:0007669"/>
    <property type="project" value="UniProtKB-KW"/>
</dbReference>
<dbReference type="PROSITE" id="PS00028">
    <property type="entry name" value="ZINC_FINGER_C2H2_1"/>
    <property type="match status" value="1"/>
</dbReference>
<evidence type="ECO:0000313" key="10">
    <source>
        <dbReference type="EMBL" id="VDP81824.1"/>
    </source>
</evidence>
<dbReference type="PROSITE" id="PS50157">
    <property type="entry name" value="ZINC_FINGER_C2H2_2"/>
    <property type="match status" value="1"/>
</dbReference>
<keyword evidence="3" id="KW-0677">Repeat</keyword>
<keyword evidence="5" id="KW-0862">Zinc</keyword>
<keyword evidence="2" id="KW-0479">Metal-binding</keyword>
<reference evidence="10 11" key="2">
    <citation type="submission" date="2018-11" db="EMBL/GenBank/DDBJ databases">
        <authorList>
            <consortium name="Pathogen Informatics"/>
        </authorList>
    </citation>
    <scope>NUCLEOTIDE SEQUENCE [LARGE SCALE GENOMIC DNA]</scope>
    <source>
        <strain evidence="10 11">Egypt</strain>
    </source>
</reference>
<dbReference type="AlphaFoldDB" id="A0A183AL82"/>
<dbReference type="SMART" id="SM00355">
    <property type="entry name" value="ZnF_C2H2"/>
    <property type="match status" value="2"/>
</dbReference>
<dbReference type="Gene3D" id="3.30.160.60">
    <property type="entry name" value="Classic Zinc Finger"/>
    <property type="match status" value="1"/>
</dbReference>
<evidence type="ECO:0000256" key="2">
    <source>
        <dbReference type="ARBA" id="ARBA00022723"/>
    </source>
</evidence>
<sequence>MESRKVYTILRDPLLHRTHRVRPYKCSDCPKAFTQRCSLESHCRKVHGQPLPYAFKERRTKLYICEECGFNTQHLELFCEHSHTQQPNHQPPIYPHSQFNQHQQSSQTHPPQPAAAAAAAAGAAAQTKLTSPSQSTGRRQTNSTSSSRRRGSFDLPASAGQTTHEPRSHSVSSAQGKTTNGTEASLRMRAGCLPTHVC</sequence>
<dbReference type="InterPro" id="IPR013087">
    <property type="entry name" value="Znf_C2H2_type"/>
</dbReference>
<evidence type="ECO:0000256" key="5">
    <source>
        <dbReference type="ARBA" id="ARBA00022833"/>
    </source>
</evidence>
<evidence type="ECO:0000256" key="8">
    <source>
        <dbReference type="SAM" id="MobiDB-lite"/>
    </source>
</evidence>
<feature type="compositionally biased region" description="Low complexity" evidence="8">
    <location>
        <begin position="96"/>
        <end position="125"/>
    </location>
</feature>
<evidence type="ECO:0000259" key="9">
    <source>
        <dbReference type="PROSITE" id="PS50157"/>
    </source>
</evidence>
<evidence type="ECO:0000313" key="11">
    <source>
        <dbReference type="Proteomes" id="UP000272942"/>
    </source>
</evidence>
<evidence type="ECO:0000256" key="7">
    <source>
        <dbReference type="PROSITE-ProRule" id="PRU00042"/>
    </source>
</evidence>
<organism evidence="12">
    <name type="scientific">Echinostoma caproni</name>
    <dbReference type="NCBI Taxonomy" id="27848"/>
    <lineage>
        <taxon>Eukaryota</taxon>
        <taxon>Metazoa</taxon>
        <taxon>Spiralia</taxon>
        <taxon>Lophotrochozoa</taxon>
        <taxon>Platyhelminthes</taxon>
        <taxon>Trematoda</taxon>
        <taxon>Digenea</taxon>
        <taxon>Plagiorchiida</taxon>
        <taxon>Echinostomata</taxon>
        <taxon>Echinostomatoidea</taxon>
        <taxon>Echinostomatidae</taxon>
        <taxon>Echinostoma</taxon>
    </lineage>
</organism>
<keyword evidence="6" id="KW-0539">Nucleus</keyword>
<feature type="region of interest" description="Disordered" evidence="8">
    <location>
        <begin position="83"/>
        <end position="186"/>
    </location>
</feature>
<protein>
    <submittedName>
        <fullName evidence="12">C2H2-type domain-containing protein</fullName>
    </submittedName>
</protein>
<evidence type="ECO:0000313" key="12">
    <source>
        <dbReference type="WBParaSite" id="ECPE_0000773601-mRNA-1"/>
    </source>
</evidence>
<dbReference type="OrthoDB" id="6508643at2759"/>
<accession>A0A183AL82</accession>
<dbReference type="PANTHER" id="PTHR10032">
    <property type="entry name" value="ZINC FINGER PROTEIN WITH KRAB AND SCAN DOMAINS"/>
    <property type="match status" value="1"/>
</dbReference>
<dbReference type="GO" id="GO:0005634">
    <property type="term" value="C:nucleus"/>
    <property type="evidence" value="ECO:0007669"/>
    <property type="project" value="UniProtKB-SubCell"/>
</dbReference>
<name>A0A183AL82_9TREM</name>
<dbReference type="InterPro" id="IPR036236">
    <property type="entry name" value="Znf_C2H2_sf"/>
</dbReference>
<evidence type="ECO:0000256" key="4">
    <source>
        <dbReference type="ARBA" id="ARBA00022771"/>
    </source>
</evidence>
<dbReference type="EMBL" id="UZAN01044976">
    <property type="protein sequence ID" value="VDP81824.1"/>
    <property type="molecule type" value="Genomic_DNA"/>
</dbReference>
<evidence type="ECO:0000256" key="1">
    <source>
        <dbReference type="ARBA" id="ARBA00004123"/>
    </source>
</evidence>
<evidence type="ECO:0000256" key="3">
    <source>
        <dbReference type="ARBA" id="ARBA00022737"/>
    </source>
</evidence>
<keyword evidence="11" id="KW-1185">Reference proteome</keyword>
<dbReference type="FunFam" id="3.30.160.60:FF:000452">
    <property type="entry name" value="Transcription factor Ovo-like 2"/>
    <property type="match status" value="1"/>
</dbReference>
<feature type="compositionally biased region" description="Low complexity" evidence="8">
    <location>
        <begin position="133"/>
        <end position="146"/>
    </location>
</feature>
<dbReference type="PANTHER" id="PTHR10032:SF271">
    <property type="entry name" value="RH12261P-RELATED"/>
    <property type="match status" value="1"/>
</dbReference>
<dbReference type="SUPFAM" id="SSF57667">
    <property type="entry name" value="beta-beta-alpha zinc fingers"/>
    <property type="match status" value="1"/>
</dbReference>
<evidence type="ECO:0000256" key="6">
    <source>
        <dbReference type="ARBA" id="ARBA00023242"/>
    </source>
</evidence>
<feature type="domain" description="C2H2-type" evidence="9">
    <location>
        <begin position="24"/>
        <end position="52"/>
    </location>
</feature>
<reference evidence="12" key="1">
    <citation type="submission" date="2016-06" db="UniProtKB">
        <authorList>
            <consortium name="WormBaseParasite"/>
        </authorList>
    </citation>
    <scope>IDENTIFICATION</scope>
</reference>
<dbReference type="GO" id="GO:0000981">
    <property type="term" value="F:DNA-binding transcription factor activity, RNA polymerase II-specific"/>
    <property type="evidence" value="ECO:0007669"/>
    <property type="project" value="TreeGrafter"/>
</dbReference>
<comment type="subcellular location">
    <subcellularLocation>
        <location evidence="1">Nucleus</location>
    </subcellularLocation>
</comment>
<dbReference type="InterPro" id="IPR027756">
    <property type="entry name" value="Ovo-like"/>
</dbReference>
<dbReference type="Proteomes" id="UP000272942">
    <property type="component" value="Unassembled WGS sequence"/>
</dbReference>
<keyword evidence="4 7" id="KW-0863">Zinc-finger</keyword>
<proteinExistence type="predicted"/>
<gene>
    <name evidence="10" type="ORF">ECPE_LOCUS7717</name>
</gene>
<dbReference type="GO" id="GO:0000978">
    <property type="term" value="F:RNA polymerase II cis-regulatory region sequence-specific DNA binding"/>
    <property type="evidence" value="ECO:0007669"/>
    <property type="project" value="TreeGrafter"/>
</dbReference>